<keyword evidence="3" id="KW-1185">Reference proteome</keyword>
<organism evidence="2 3">
    <name type="scientific">Eumeta variegata</name>
    <name type="common">Bagworm moth</name>
    <name type="synonym">Eumeta japonica</name>
    <dbReference type="NCBI Taxonomy" id="151549"/>
    <lineage>
        <taxon>Eukaryota</taxon>
        <taxon>Metazoa</taxon>
        <taxon>Ecdysozoa</taxon>
        <taxon>Arthropoda</taxon>
        <taxon>Hexapoda</taxon>
        <taxon>Insecta</taxon>
        <taxon>Pterygota</taxon>
        <taxon>Neoptera</taxon>
        <taxon>Endopterygota</taxon>
        <taxon>Lepidoptera</taxon>
        <taxon>Glossata</taxon>
        <taxon>Ditrysia</taxon>
        <taxon>Tineoidea</taxon>
        <taxon>Psychidae</taxon>
        <taxon>Oiketicinae</taxon>
        <taxon>Eumeta</taxon>
    </lineage>
</organism>
<sequence length="91" mass="10341">MEKPFKLGYWPSGKCAVFESKNLDFEFRSLTDDAMINVYLTNLNHSLCAYLDERRRCRTCDAVSASSIIESAPATPHPRRQTSKPLYVPPS</sequence>
<name>A0A4C2A5F1_EUMVA</name>
<comment type="caution">
    <text evidence="2">The sequence shown here is derived from an EMBL/GenBank/DDBJ whole genome shotgun (WGS) entry which is preliminary data.</text>
</comment>
<dbReference type="Proteomes" id="UP000299102">
    <property type="component" value="Unassembled WGS sequence"/>
</dbReference>
<accession>A0A4C2A5F1</accession>
<gene>
    <name evidence="2" type="ORF">EVAR_69536_1</name>
</gene>
<dbReference type="AlphaFoldDB" id="A0A4C2A5F1"/>
<evidence type="ECO:0000256" key="1">
    <source>
        <dbReference type="SAM" id="MobiDB-lite"/>
    </source>
</evidence>
<proteinExistence type="predicted"/>
<evidence type="ECO:0000313" key="2">
    <source>
        <dbReference type="EMBL" id="GBP95012.1"/>
    </source>
</evidence>
<feature type="region of interest" description="Disordered" evidence="1">
    <location>
        <begin position="71"/>
        <end position="91"/>
    </location>
</feature>
<dbReference type="EMBL" id="BGZK01002574">
    <property type="protein sequence ID" value="GBP95012.1"/>
    <property type="molecule type" value="Genomic_DNA"/>
</dbReference>
<evidence type="ECO:0000313" key="3">
    <source>
        <dbReference type="Proteomes" id="UP000299102"/>
    </source>
</evidence>
<reference evidence="2 3" key="1">
    <citation type="journal article" date="2019" name="Commun. Biol.">
        <title>The bagworm genome reveals a unique fibroin gene that provides high tensile strength.</title>
        <authorList>
            <person name="Kono N."/>
            <person name="Nakamura H."/>
            <person name="Ohtoshi R."/>
            <person name="Tomita M."/>
            <person name="Numata K."/>
            <person name="Arakawa K."/>
        </authorList>
    </citation>
    <scope>NUCLEOTIDE SEQUENCE [LARGE SCALE GENOMIC DNA]</scope>
</reference>
<protein>
    <submittedName>
        <fullName evidence="2">Uncharacterized protein</fullName>
    </submittedName>
</protein>